<dbReference type="SFLD" id="SFLDS00003">
    <property type="entry name" value="Haloacid_Dehalogenase"/>
    <property type="match status" value="1"/>
</dbReference>
<accession>A0A3S4SLP7</accession>
<dbReference type="GO" id="GO:0005829">
    <property type="term" value="C:cytosol"/>
    <property type="evidence" value="ECO:0007669"/>
    <property type="project" value="TreeGrafter"/>
</dbReference>
<keyword evidence="3" id="KW-1185">Reference proteome</keyword>
<proteinExistence type="predicted"/>
<evidence type="ECO:0000313" key="2">
    <source>
        <dbReference type="EMBL" id="VEG26358.1"/>
    </source>
</evidence>
<dbReference type="InterPro" id="IPR023214">
    <property type="entry name" value="HAD_sf"/>
</dbReference>
<dbReference type="EMBL" id="LR134350">
    <property type="protein sequence ID" value="VEG26358.1"/>
    <property type="molecule type" value="Genomic_DNA"/>
</dbReference>
<dbReference type="GO" id="GO:0004713">
    <property type="term" value="F:protein tyrosine kinase activity"/>
    <property type="evidence" value="ECO:0007669"/>
    <property type="project" value="TreeGrafter"/>
</dbReference>
<dbReference type="SFLD" id="SFLDG01129">
    <property type="entry name" value="C1.5:_HAD__Beta-PGM__Phosphata"/>
    <property type="match status" value="1"/>
</dbReference>
<dbReference type="Gene3D" id="3.40.50.1000">
    <property type="entry name" value="HAD superfamily/HAD-like"/>
    <property type="match status" value="1"/>
</dbReference>
<dbReference type="RefSeq" id="WP_232009840.1">
    <property type="nucleotide sequence ID" value="NZ_LR134350.1"/>
</dbReference>
<reference evidence="2 3" key="1">
    <citation type="submission" date="2018-12" db="EMBL/GenBank/DDBJ databases">
        <authorList>
            <consortium name="Pathogen Informatics"/>
        </authorList>
    </citation>
    <scope>NUCLEOTIDE SEQUENCE [LARGE SCALE GENOMIC DNA]</scope>
    <source>
        <strain evidence="2 3">NCTC11636</strain>
    </source>
</reference>
<sequence length="242" mass="24962">MAPTTTAPGGGPPGRGARTSGTAGQFTAVLLDLDGTITDSAPVILESLSTVLTELGVPVPDHATLMSFVGPPLSATFRGYAGLDAAATERALASYRRHYRGRMLDAPLYEGVAPLLHALADQGVPLGLATSKNEELAGLILDHWGLSPLFTVVSGAGPADHDGSKGAVITRALERLEAAGAETSRVVHVGDRDHDTLGAREAGVECIGVLWGYGDAAELADARWLARRPTDLSALLTAEALP</sequence>
<organism evidence="2 3">
    <name type="scientific">Actinomyces howellii</name>
    <dbReference type="NCBI Taxonomy" id="52771"/>
    <lineage>
        <taxon>Bacteria</taxon>
        <taxon>Bacillati</taxon>
        <taxon>Actinomycetota</taxon>
        <taxon>Actinomycetes</taxon>
        <taxon>Actinomycetales</taxon>
        <taxon>Actinomycetaceae</taxon>
        <taxon>Actinomyces</taxon>
    </lineage>
</organism>
<dbReference type="Pfam" id="PF13419">
    <property type="entry name" value="HAD_2"/>
    <property type="match status" value="1"/>
</dbReference>
<dbReference type="PANTHER" id="PTHR43434:SF20">
    <property type="entry name" value="5'-NUCLEOTIDASE"/>
    <property type="match status" value="1"/>
</dbReference>
<dbReference type="Proteomes" id="UP000266895">
    <property type="component" value="Chromosome"/>
</dbReference>
<dbReference type="AlphaFoldDB" id="A0A3S4SLP7"/>
<dbReference type="GO" id="GO:0008253">
    <property type="term" value="F:5'-nucleotidase activity"/>
    <property type="evidence" value="ECO:0007669"/>
    <property type="project" value="UniProtKB-EC"/>
</dbReference>
<name>A0A3S4SLP7_9ACTO</name>
<dbReference type="InterPro" id="IPR036412">
    <property type="entry name" value="HAD-like_sf"/>
</dbReference>
<dbReference type="InterPro" id="IPR050155">
    <property type="entry name" value="HAD-like_hydrolase_sf"/>
</dbReference>
<protein>
    <submittedName>
        <fullName evidence="2">5'-nucleotidase</fullName>
        <ecNumber evidence="2">3.1.3.5</ecNumber>
    </submittedName>
</protein>
<dbReference type="KEGG" id="ahw:NCTC11636_00486"/>
<gene>
    <name evidence="2" type="ORF">NCTC11636_00486</name>
</gene>
<feature type="region of interest" description="Disordered" evidence="1">
    <location>
        <begin position="1"/>
        <end position="21"/>
    </location>
</feature>
<dbReference type="SUPFAM" id="SSF56784">
    <property type="entry name" value="HAD-like"/>
    <property type="match status" value="1"/>
</dbReference>
<dbReference type="EC" id="3.1.3.5" evidence="2"/>
<dbReference type="InterPro" id="IPR023198">
    <property type="entry name" value="PGP-like_dom2"/>
</dbReference>
<keyword evidence="2" id="KW-0378">Hydrolase</keyword>
<evidence type="ECO:0000256" key="1">
    <source>
        <dbReference type="SAM" id="MobiDB-lite"/>
    </source>
</evidence>
<evidence type="ECO:0000313" key="3">
    <source>
        <dbReference type="Proteomes" id="UP000266895"/>
    </source>
</evidence>
<dbReference type="Gene3D" id="1.10.150.240">
    <property type="entry name" value="Putative phosphatase, domain 2"/>
    <property type="match status" value="1"/>
</dbReference>
<dbReference type="InterPro" id="IPR041492">
    <property type="entry name" value="HAD_2"/>
</dbReference>
<dbReference type="PANTHER" id="PTHR43434">
    <property type="entry name" value="PHOSPHOGLYCOLATE PHOSPHATASE"/>
    <property type="match status" value="1"/>
</dbReference>